<evidence type="ECO:0000313" key="2">
    <source>
        <dbReference type="Proteomes" id="UP000826195"/>
    </source>
</evidence>
<reference evidence="1 2" key="1">
    <citation type="journal article" date="2021" name="J. Hered.">
        <title>A chromosome-level genome assembly of the parasitoid wasp, Cotesia glomerata (Hymenoptera: Braconidae).</title>
        <authorList>
            <person name="Pinto B.J."/>
            <person name="Weis J.J."/>
            <person name="Gamble T."/>
            <person name="Ode P.J."/>
            <person name="Paul R."/>
            <person name="Zaspel J.M."/>
        </authorList>
    </citation>
    <scope>NUCLEOTIDE SEQUENCE [LARGE SCALE GENOMIC DNA]</scope>
    <source>
        <strain evidence="1">CgM1</strain>
    </source>
</reference>
<dbReference type="Proteomes" id="UP000826195">
    <property type="component" value="Unassembled WGS sequence"/>
</dbReference>
<dbReference type="EMBL" id="JAHXZJ010000747">
    <property type="protein sequence ID" value="KAH0558262.1"/>
    <property type="molecule type" value="Genomic_DNA"/>
</dbReference>
<gene>
    <name evidence="1" type="ORF">KQX54_015301</name>
</gene>
<evidence type="ECO:0000313" key="1">
    <source>
        <dbReference type="EMBL" id="KAH0558262.1"/>
    </source>
</evidence>
<proteinExistence type="predicted"/>
<organism evidence="1 2">
    <name type="scientific">Cotesia glomerata</name>
    <name type="common">Lepidopteran parasitic wasp</name>
    <name type="synonym">Apanteles glomeratus</name>
    <dbReference type="NCBI Taxonomy" id="32391"/>
    <lineage>
        <taxon>Eukaryota</taxon>
        <taxon>Metazoa</taxon>
        <taxon>Ecdysozoa</taxon>
        <taxon>Arthropoda</taxon>
        <taxon>Hexapoda</taxon>
        <taxon>Insecta</taxon>
        <taxon>Pterygota</taxon>
        <taxon>Neoptera</taxon>
        <taxon>Endopterygota</taxon>
        <taxon>Hymenoptera</taxon>
        <taxon>Apocrita</taxon>
        <taxon>Ichneumonoidea</taxon>
        <taxon>Braconidae</taxon>
        <taxon>Microgastrinae</taxon>
        <taxon>Cotesia</taxon>
    </lineage>
</organism>
<dbReference type="AlphaFoldDB" id="A0AAV7IX19"/>
<accession>A0AAV7IX19</accession>
<keyword evidence="2" id="KW-1185">Reference proteome</keyword>
<name>A0AAV7IX19_COTGL</name>
<protein>
    <submittedName>
        <fullName evidence="1">Uncharacterized protein</fullName>
    </submittedName>
</protein>
<sequence length="192" mass="21284">MLLIYIQICVPGNSGAGCRLSGAPGSGLKGCLCLGRQEDKYQHVIVVCVGGMHPNVRCDGVSPILQRQRISRHYYVCWTRMHDNAPDGDGDGDGRVEHQRGSDARFILWIDFFSDTKKGFLKLYQAEGIHEEDYGKLSVKRAKNAMWDASSIINLSGRGERQTDGPGDYYIVITRRGGQGDLIKETDRAFGC</sequence>
<comment type="caution">
    <text evidence="1">The sequence shown here is derived from an EMBL/GenBank/DDBJ whole genome shotgun (WGS) entry which is preliminary data.</text>
</comment>